<proteinExistence type="predicted"/>
<evidence type="ECO:0000313" key="2">
    <source>
        <dbReference type="EMBL" id="BBH85251.1"/>
    </source>
</evidence>
<organism evidence="2">
    <name type="scientific">Thermosporothrix sp. COM3</name>
    <dbReference type="NCBI Taxonomy" id="2490863"/>
    <lineage>
        <taxon>Bacteria</taxon>
        <taxon>Bacillati</taxon>
        <taxon>Chloroflexota</taxon>
        <taxon>Ktedonobacteria</taxon>
        <taxon>Ktedonobacterales</taxon>
        <taxon>Thermosporotrichaceae</taxon>
        <taxon>Thermosporothrix</taxon>
    </lineage>
</organism>
<evidence type="ECO:0000256" key="1">
    <source>
        <dbReference type="SAM" id="MobiDB-lite"/>
    </source>
</evidence>
<name>A0A455SD68_9CHLR</name>
<sequence length="330" mass="36495">MNTSRRIERSRSGRLNWQPHQPHPLDILFEDAQTAQEQVLSHLQALQATASQLMAQLTAIQDQEASARLAHAETTALEALERRFASCKHAKHLNAHFLTLRRQRLAARLQAAQAALDLAAELLSTEESFFVDQLATLVQASPAAAPSEMTKDGEGSEIASPGPTAPSAQEFTVPSPEELGSVELARAALNTFERRLPALRAALIRRTGHIEQYKVWKRAGLKPAVKALLQALQRARKADRSLDSLPPSLVTGVDPELATYLLTHRITTASAIPDVFQQAAFDFKAFGPYWNYRWKEGTHHYCIPLSPRRDNAFFPFTPNARAGSRKSPSS</sequence>
<dbReference type="AlphaFoldDB" id="A0A455SD68"/>
<accession>A0A455SD68</accession>
<reference evidence="2" key="1">
    <citation type="submission" date="2018-12" db="EMBL/GenBank/DDBJ databases">
        <title>Novel natural products biosynthetic potential of the class Ktedonobacteria.</title>
        <authorList>
            <person name="Zheng Y."/>
            <person name="Saitou A."/>
            <person name="Wang C.M."/>
            <person name="Toyoda A."/>
            <person name="Minakuchi Y."/>
            <person name="Sekiguchi Y."/>
            <person name="Ueda K."/>
            <person name="Takano H."/>
            <person name="Sakai Y."/>
            <person name="Yokota A."/>
            <person name="Yabe S."/>
        </authorList>
    </citation>
    <scope>NUCLEOTIDE SEQUENCE</scope>
    <source>
        <strain evidence="2">COM3</strain>
    </source>
</reference>
<feature type="region of interest" description="Disordered" evidence="1">
    <location>
        <begin position="142"/>
        <end position="176"/>
    </location>
</feature>
<dbReference type="EMBL" id="AP019376">
    <property type="protein sequence ID" value="BBH85251.1"/>
    <property type="molecule type" value="Genomic_DNA"/>
</dbReference>
<protein>
    <submittedName>
        <fullName evidence="2">Uncharacterized protein</fullName>
    </submittedName>
</protein>
<gene>
    <name evidence="2" type="ORF">KTC_00020</name>
</gene>